<accession>X1I8H1</accession>
<name>X1I8H1_9ZZZZ</name>
<organism evidence="1">
    <name type="scientific">marine sediment metagenome</name>
    <dbReference type="NCBI Taxonomy" id="412755"/>
    <lineage>
        <taxon>unclassified sequences</taxon>
        <taxon>metagenomes</taxon>
        <taxon>ecological metagenomes</taxon>
    </lineage>
</organism>
<evidence type="ECO:0000313" key="1">
    <source>
        <dbReference type="EMBL" id="GAH78716.1"/>
    </source>
</evidence>
<feature type="non-terminal residue" evidence="1">
    <location>
        <position position="1"/>
    </location>
</feature>
<reference evidence="1" key="1">
    <citation type="journal article" date="2014" name="Front. Microbiol.">
        <title>High frequency of phylogenetically diverse reductive dehalogenase-homologous genes in deep subseafloor sedimentary metagenomes.</title>
        <authorList>
            <person name="Kawai M."/>
            <person name="Futagami T."/>
            <person name="Toyoda A."/>
            <person name="Takaki Y."/>
            <person name="Nishi S."/>
            <person name="Hori S."/>
            <person name="Arai W."/>
            <person name="Tsubouchi T."/>
            <person name="Morono Y."/>
            <person name="Uchiyama I."/>
            <person name="Ito T."/>
            <person name="Fujiyama A."/>
            <person name="Inagaki F."/>
            <person name="Takami H."/>
        </authorList>
    </citation>
    <scope>NUCLEOTIDE SEQUENCE</scope>
    <source>
        <strain evidence="1">Expedition CK06-06</strain>
    </source>
</reference>
<sequence>NGLERPILNNPLQGLLNKYDFKYTQYLDNWNLLYDIFSKEAVYSGSIDRLIKDNSKNTILLDTEFLKDITKWREILARNIALRNKELTVNQLNEAVQRILDRLIFIKIIYFLLN</sequence>
<dbReference type="AlphaFoldDB" id="X1I8H1"/>
<protein>
    <submittedName>
        <fullName evidence="1">Uncharacterized protein</fullName>
    </submittedName>
</protein>
<dbReference type="EMBL" id="BARU01037899">
    <property type="protein sequence ID" value="GAH78716.1"/>
    <property type="molecule type" value="Genomic_DNA"/>
</dbReference>
<comment type="caution">
    <text evidence="1">The sequence shown here is derived from an EMBL/GenBank/DDBJ whole genome shotgun (WGS) entry which is preliminary data.</text>
</comment>
<gene>
    <name evidence="1" type="ORF">S03H2_58978</name>
</gene>
<proteinExistence type="predicted"/>